<evidence type="ECO:0000256" key="3">
    <source>
        <dbReference type="ARBA" id="ARBA00023159"/>
    </source>
</evidence>
<dbReference type="RefSeq" id="WP_028499489.1">
    <property type="nucleotide sequence ID" value="NZ_CP028519.1"/>
</dbReference>
<dbReference type="InterPro" id="IPR018062">
    <property type="entry name" value="HTH_AraC-typ_CS"/>
</dbReference>
<name>A0A2S0P964_9NEIS</name>
<dbReference type="Gene3D" id="1.10.10.60">
    <property type="entry name" value="Homeodomain-like"/>
    <property type="match status" value="2"/>
</dbReference>
<sequence length="290" mass="32191">MDSSLDHQIFTILSERSHATLERAAMLSDGIGVAEWRNHDDQTCYSEPGSHTLSLYLSGGQGTWRRSQPGHYGAPGRLCLLPGDHASEWVIDGDLHFVHLYFSPTRLAELIVTSMDREPRAVQLADLTYLDDAVLAGWCRRIHAIDWTEDAMRLAANELVQQTLLHLVRQHSGWRPGAVRGGLAPALRRRLVDYIDAGLDGEITLAELAGLCALSEFHFARAFRASFGLPPHAWLIARRLDRARRLLRDGDLPLTAVAAACGFASGSHLTRRFRDALGATPSQYRAALRR</sequence>
<evidence type="ECO:0000256" key="4">
    <source>
        <dbReference type="ARBA" id="ARBA00023163"/>
    </source>
</evidence>
<keyword evidence="1" id="KW-0805">Transcription regulation</keyword>
<evidence type="ECO:0000256" key="2">
    <source>
        <dbReference type="ARBA" id="ARBA00023125"/>
    </source>
</evidence>
<feature type="domain" description="HTH araC/xylS-type" evidence="5">
    <location>
        <begin position="189"/>
        <end position="287"/>
    </location>
</feature>
<protein>
    <submittedName>
        <fullName evidence="6">AraC family transcriptional regulator</fullName>
    </submittedName>
</protein>
<dbReference type="Pfam" id="PF12833">
    <property type="entry name" value="HTH_18"/>
    <property type="match status" value="1"/>
</dbReference>
<dbReference type="SUPFAM" id="SSF51215">
    <property type="entry name" value="Regulatory protein AraC"/>
    <property type="match status" value="1"/>
</dbReference>
<dbReference type="InterPro" id="IPR050204">
    <property type="entry name" value="AraC_XylS_family_regulators"/>
</dbReference>
<proteinExistence type="predicted"/>
<dbReference type="PROSITE" id="PS01124">
    <property type="entry name" value="HTH_ARAC_FAMILY_2"/>
    <property type="match status" value="1"/>
</dbReference>
<dbReference type="PANTHER" id="PTHR46796">
    <property type="entry name" value="HTH-TYPE TRANSCRIPTIONAL ACTIVATOR RHAS-RELATED"/>
    <property type="match status" value="1"/>
</dbReference>
<dbReference type="SMART" id="SM00342">
    <property type="entry name" value="HTH_ARAC"/>
    <property type="match status" value="1"/>
</dbReference>
<gene>
    <name evidence="6" type="ORF">DAI18_07365</name>
</gene>
<evidence type="ECO:0000313" key="7">
    <source>
        <dbReference type="Proteomes" id="UP000244173"/>
    </source>
</evidence>
<keyword evidence="3" id="KW-0010">Activator</keyword>
<dbReference type="Proteomes" id="UP000244173">
    <property type="component" value="Chromosome"/>
</dbReference>
<keyword evidence="2" id="KW-0238">DNA-binding</keyword>
<evidence type="ECO:0000259" key="5">
    <source>
        <dbReference type="PROSITE" id="PS01124"/>
    </source>
</evidence>
<dbReference type="STRING" id="1122240.GCA_000620105_02468"/>
<dbReference type="OrthoDB" id="9816344at2"/>
<dbReference type="GO" id="GO:0043565">
    <property type="term" value="F:sequence-specific DNA binding"/>
    <property type="evidence" value="ECO:0007669"/>
    <property type="project" value="InterPro"/>
</dbReference>
<reference evidence="6 7" key="1">
    <citation type="submission" date="2018-04" db="EMBL/GenBank/DDBJ databases">
        <title>Denitrifier Microvirgula.</title>
        <authorList>
            <person name="Anderson E."/>
            <person name="Jang J."/>
            <person name="Ishii S."/>
        </authorList>
    </citation>
    <scope>NUCLEOTIDE SEQUENCE [LARGE SCALE GENOMIC DNA]</scope>
    <source>
        <strain evidence="6 7">BE2.4</strain>
    </source>
</reference>
<dbReference type="KEGG" id="maer:DAI18_07365"/>
<dbReference type="EMBL" id="CP028519">
    <property type="protein sequence ID" value="AVY93882.1"/>
    <property type="molecule type" value="Genomic_DNA"/>
</dbReference>
<dbReference type="SUPFAM" id="SSF46689">
    <property type="entry name" value="Homeodomain-like"/>
    <property type="match status" value="2"/>
</dbReference>
<dbReference type="PROSITE" id="PS00041">
    <property type="entry name" value="HTH_ARAC_FAMILY_1"/>
    <property type="match status" value="1"/>
</dbReference>
<dbReference type="GO" id="GO:0003700">
    <property type="term" value="F:DNA-binding transcription factor activity"/>
    <property type="evidence" value="ECO:0007669"/>
    <property type="project" value="InterPro"/>
</dbReference>
<evidence type="ECO:0000256" key="1">
    <source>
        <dbReference type="ARBA" id="ARBA00023015"/>
    </source>
</evidence>
<dbReference type="InterPro" id="IPR009057">
    <property type="entry name" value="Homeodomain-like_sf"/>
</dbReference>
<organism evidence="6 7">
    <name type="scientific">Microvirgula aerodenitrificans</name>
    <dbReference type="NCBI Taxonomy" id="57480"/>
    <lineage>
        <taxon>Bacteria</taxon>
        <taxon>Pseudomonadati</taxon>
        <taxon>Pseudomonadota</taxon>
        <taxon>Betaproteobacteria</taxon>
        <taxon>Neisseriales</taxon>
        <taxon>Aquaspirillaceae</taxon>
        <taxon>Microvirgula</taxon>
    </lineage>
</organism>
<dbReference type="InterPro" id="IPR037923">
    <property type="entry name" value="HTH-like"/>
</dbReference>
<accession>A0A2S0P964</accession>
<dbReference type="AlphaFoldDB" id="A0A2S0P964"/>
<keyword evidence="7" id="KW-1185">Reference proteome</keyword>
<dbReference type="PANTHER" id="PTHR46796:SF6">
    <property type="entry name" value="ARAC SUBFAMILY"/>
    <property type="match status" value="1"/>
</dbReference>
<evidence type="ECO:0000313" key="6">
    <source>
        <dbReference type="EMBL" id="AVY93882.1"/>
    </source>
</evidence>
<keyword evidence="4" id="KW-0804">Transcription</keyword>
<dbReference type="InterPro" id="IPR018060">
    <property type="entry name" value="HTH_AraC"/>
</dbReference>